<feature type="transmembrane region" description="Helical" evidence="1">
    <location>
        <begin position="45"/>
        <end position="66"/>
    </location>
</feature>
<keyword evidence="1" id="KW-1133">Transmembrane helix</keyword>
<organism evidence="3 4">
    <name type="scientific">Frigidibacter mobilis</name>
    <dbReference type="NCBI Taxonomy" id="1335048"/>
    <lineage>
        <taxon>Bacteria</taxon>
        <taxon>Pseudomonadati</taxon>
        <taxon>Pseudomonadota</taxon>
        <taxon>Alphaproteobacteria</taxon>
        <taxon>Rhodobacterales</taxon>
        <taxon>Paracoccaceae</taxon>
        <taxon>Frigidibacter</taxon>
    </lineage>
</organism>
<feature type="transmembrane region" description="Helical" evidence="1">
    <location>
        <begin position="78"/>
        <end position="102"/>
    </location>
</feature>
<sequence>MAYALEKKISPNRGKFGTGAIEGVVAPESANNAAAQTSFIPSLTLGIPGSPTMALMLGAMMIHGITPGPRIIDEHPQLFWGLVVSFLIGNLFLLILNIPLIGLWVRLLKVPGEFLYPATVAIICIGAYSINQSLFDIWSVLVFGLIGYALRLWRFEPAPLLIGFVLGPMMEEYFRRTMLLSRGDAMVFIERPGAVAILLAGLLLFAGSVLPVGRIVASARRSFSQPR</sequence>
<feature type="transmembrane region" description="Helical" evidence="1">
    <location>
        <begin position="158"/>
        <end position="174"/>
    </location>
</feature>
<dbReference type="PANTHER" id="PTHR35342:SF5">
    <property type="entry name" value="TRICARBOXYLIC TRANSPORT PROTEIN"/>
    <property type="match status" value="1"/>
</dbReference>
<feature type="transmembrane region" description="Helical" evidence="1">
    <location>
        <begin position="194"/>
        <end position="217"/>
    </location>
</feature>
<feature type="transmembrane region" description="Helical" evidence="1">
    <location>
        <begin position="137"/>
        <end position="153"/>
    </location>
</feature>
<keyword evidence="1" id="KW-0812">Transmembrane</keyword>
<dbReference type="AlphaFoldDB" id="A0A159Z094"/>
<dbReference type="PANTHER" id="PTHR35342">
    <property type="entry name" value="TRICARBOXYLIC TRANSPORT PROTEIN"/>
    <property type="match status" value="1"/>
</dbReference>
<dbReference type="KEGG" id="daa:AKL17_1006"/>
<evidence type="ECO:0000313" key="3">
    <source>
        <dbReference type="EMBL" id="AMY68265.1"/>
    </source>
</evidence>
<evidence type="ECO:0000259" key="2">
    <source>
        <dbReference type="Pfam" id="PF01970"/>
    </source>
</evidence>
<keyword evidence="4" id="KW-1185">Reference proteome</keyword>
<dbReference type="STRING" id="1335048.AKL17_1006"/>
<proteinExistence type="predicted"/>
<dbReference type="Pfam" id="PF01970">
    <property type="entry name" value="TctA"/>
    <property type="match status" value="1"/>
</dbReference>
<dbReference type="PATRIC" id="fig|1335048.3.peg.1043"/>
<feature type="domain" description="DUF112" evidence="2">
    <location>
        <begin position="1"/>
        <end position="161"/>
    </location>
</feature>
<dbReference type="EMBL" id="CP012661">
    <property type="protein sequence ID" value="AMY68265.1"/>
    <property type="molecule type" value="Genomic_DNA"/>
</dbReference>
<gene>
    <name evidence="3" type="ORF">AKL17_1006</name>
</gene>
<accession>A0A159Z094</accession>
<feature type="transmembrane region" description="Helical" evidence="1">
    <location>
        <begin position="114"/>
        <end position="131"/>
    </location>
</feature>
<dbReference type="InterPro" id="IPR002823">
    <property type="entry name" value="DUF112_TM"/>
</dbReference>
<dbReference type="Proteomes" id="UP000076128">
    <property type="component" value="Chromosome"/>
</dbReference>
<evidence type="ECO:0000256" key="1">
    <source>
        <dbReference type="SAM" id="Phobius"/>
    </source>
</evidence>
<name>A0A159Z094_9RHOB</name>
<reference evidence="3 4" key="1">
    <citation type="submission" date="2015-09" db="EMBL/GenBank/DDBJ databases">
        <title>Complete genome sequence of Defluviimonas alba cai42t isolated from an oilfield in Xinjiang.</title>
        <authorList>
            <person name="Geng S."/>
            <person name="Pan X."/>
            <person name="Wu X."/>
        </authorList>
    </citation>
    <scope>NUCLEOTIDE SEQUENCE [LARGE SCALE GENOMIC DNA]</scope>
    <source>
        <strain evidence="4">cai42</strain>
    </source>
</reference>
<protein>
    <recommendedName>
        <fullName evidence="2">DUF112 domain-containing protein</fullName>
    </recommendedName>
</protein>
<keyword evidence="1" id="KW-0472">Membrane</keyword>
<evidence type="ECO:0000313" key="4">
    <source>
        <dbReference type="Proteomes" id="UP000076128"/>
    </source>
</evidence>